<reference evidence="1 2" key="1">
    <citation type="journal article" date="2014" name="PLoS ONE">
        <title>Rumen cellulosomics: divergent fiber-degrading strategies revealed by comparative genome-wide analysis of six ruminococcal strains.</title>
        <authorList>
            <person name="Dassa B."/>
            <person name="Borovok I."/>
            <person name="Ruimy-Israeli V."/>
            <person name="Lamed R."/>
            <person name="Flint H.J."/>
            <person name="Duncan S.H."/>
            <person name="Henrissat B."/>
            <person name="Coutinho P."/>
            <person name="Morrison M."/>
            <person name="Mosoni P."/>
            <person name="Yeoman C.J."/>
            <person name="White B.A."/>
            <person name="Bayer E.A."/>
        </authorList>
    </citation>
    <scope>NUCLEOTIDE SEQUENCE [LARGE SCALE GENOMIC DNA]</scope>
    <source>
        <strain evidence="1 2">007c</strain>
    </source>
</reference>
<dbReference type="RefSeq" id="WP_037296422.1">
    <property type="nucleotide sequence ID" value="NZ_ATAX01000003.1"/>
</dbReference>
<proteinExistence type="predicted"/>
<evidence type="ECO:0000313" key="1">
    <source>
        <dbReference type="EMBL" id="EWM55312.1"/>
    </source>
</evidence>
<dbReference type="EMBL" id="ATAX01000003">
    <property type="protein sequence ID" value="EWM55312.1"/>
    <property type="molecule type" value="Genomic_DNA"/>
</dbReference>
<comment type="caution">
    <text evidence="1">The sequence shown here is derived from an EMBL/GenBank/DDBJ whole genome shotgun (WGS) entry which is preliminary data.</text>
</comment>
<dbReference type="PATRIC" id="fig|1341157.4.peg.129"/>
<accession>W7V3Q0</accession>
<dbReference type="OrthoDB" id="9816564at2"/>
<sequence length="395" mass="46102">MKKTFIPPEEGRSEYYSFGFTRFGPFLYGFVRWLNKELLKKGYDRIFFFSRDGYMMKKAFEIINDGSVAAEYVYFSRKSLRQTMLWKCSSYEDSLKYLTWERFFTFGQILEYYGFDEAERAEISRKTRISSELTAGYDELGKNDTFKKVYSEYKDVICQRSEQQEKLLKDYLIQTGMTGKCAIADIGWHGNMQYYLGKFCVEQGTELVPEGFYVGISPNDKLDSPVNGYIYDEYDMSAEKKVLCFLGGYEKLFQGYDGSTYGYRRDGSGRVCPVFAPYEYEGDEKVKGIIKEWQEGALDFVRMACDKGLDTPDSELTAPLIRFGTSPSLKDTRLFSFLYNIDGTKVYYTAQKGMFRRGIKEVLHAFGRSPWKTGFMRSVMKIPFPYYLIYKVMKK</sequence>
<gene>
    <name evidence="1" type="ORF">RF007C_04975</name>
</gene>
<organism evidence="1 2">
    <name type="scientific">Ruminococcus flavefaciens 007c</name>
    <dbReference type="NCBI Taxonomy" id="1341157"/>
    <lineage>
        <taxon>Bacteria</taxon>
        <taxon>Bacillati</taxon>
        <taxon>Bacillota</taxon>
        <taxon>Clostridia</taxon>
        <taxon>Eubacteriales</taxon>
        <taxon>Oscillospiraceae</taxon>
        <taxon>Ruminococcus</taxon>
    </lineage>
</organism>
<protein>
    <submittedName>
        <fullName evidence="1">Uncharacterized protein</fullName>
    </submittedName>
</protein>
<evidence type="ECO:0000313" key="2">
    <source>
        <dbReference type="Proteomes" id="UP000019365"/>
    </source>
</evidence>
<keyword evidence="2" id="KW-1185">Reference proteome</keyword>
<name>W7V3Q0_RUMFL</name>
<dbReference type="eggNOG" id="COG5610">
    <property type="taxonomic scope" value="Bacteria"/>
</dbReference>
<dbReference type="Proteomes" id="UP000019365">
    <property type="component" value="Unassembled WGS sequence"/>
</dbReference>
<dbReference type="AlphaFoldDB" id="W7V3Q0"/>